<sequence length="69" mass="7835">MLLEPDVVLSLIALSAHCSRPIAHELRLRFQFPLSSRSQSHKHNNTNPQSTIHAHALKELEKVEEETVV</sequence>
<gene>
    <name evidence="1" type="ORF">VNO78_22006</name>
</gene>
<dbReference type="AlphaFoldDB" id="A0AAN9SCW0"/>
<dbReference type="Proteomes" id="UP001386955">
    <property type="component" value="Unassembled WGS sequence"/>
</dbReference>
<evidence type="ECO:0000313" key="1">
    <source>
        <dbReference type="EMBL" id="KAK7393450.1"/>
    </source>
</evidence>
<organism evidence="1 2">
    <name type="scientific">Psophocarpus tetragonolobus</name>
    <name type="common">Winged bean</name>
    <name type="synonym">Dolichos tetragonolobus</name>
    <dbReference type="NCBI Taxonomy" id="3891"/>
    <lineage>
        <taxon>Eukaryota</taxon>
        <taxon>Viridiplantae</taxon>
        <taxon>Streptophyta</taxon>
        <taxon>Embryophyta</taxon>
        <taxon>Tracheophyta</taxon>
        <taxon>Spermatophyta</taxon>
        <taxon>Magnoliopsida</taxon>
        <taxon>eudicotyledons</taxon>
        <taxon>Gunneridae</taxon>
        <taxon>Pentapetalae</taxon>
        <taxon>rosids</taxon>
        <taxon>fabids</taxon>
        <taxon>Fabales</taxon>
        <taxon>Fabaceae</taxon>
        <taxon>Papilionoideae</taxon>
        <taxon>50 kb inversion clade</taxon>
        <taxon>NPAAA clade</taxon>
        <taxon>indigoferoid/millettioid clade</taxon>
        <taxon>Phaseoleae</taxon>
        <taxon>Psophocarpus</taxon>
    </lineage>
</organism>
<name>A0AAN9SCW0_PSOTE</name>
<accession>A0AAN9SCW0</accession>
<comment type="caution">
    <text evidence="1">The sequence shown here is derived from an EMBL/GenBank/DDBJ whole genome shotgun (WGS) entry which is preliminary data.</text>
</comment>
<evidence type="ECO:0000313" key="2">
    <source>
        <dbReference type="Proteomes" id="UP001386955"/>
    </source>
</evidence>
<proteinExistence type="predicted"/>
<keyword evidence="2" id="KW-1185">Reference proteome</keyword>
<dbReference type="EMBL" id="JAYMYS010000005">
    <property type="protein sequence ID" value="KAK7393450.1"/>
    <property type="molecule type" value="Genomic_DNA"/>
</dbReference>
<protein>
    <submittedName>
        <fullName evidence="1">Uncharacterized protein</fullName>
    </submittedName>
</protein>
<reference evidence="1 2" key="1">
    <citation type="submission" date="2024-01" db="EMBL/GenBank/DDBJ databases">
        <title>The genomes of 5 underutilized Papilionoideae crops provide insights into root nodulation and disease resistanc.</title>
        <authorList>
            <person name="Jiang F."/>
        </authorList>
    </citation>
    <scope>NUCLEOTIDE SEQUENCE [LARGE SCALE GENOMIC DNA]</scope>
    <source>
        <strain evidence="1">DUOXIRENSHENG_FW03</strain>
        <tissue evidence="1">Leaves</tissue>
    </source>
</reference>